<evidence type="ECO:0000256" key="6">
    <source>
        <dbReference type="SAM" id="Phobius"/>
    </source>
</evidence>
<dbReference type="EMBL" id="JBJIAA010000005">
    <property type="protein sequence ID" value="MFL0250339.1"/>
    <property type="molecule type" value="Genomic_DNA"/>
</dbReference>
<evidence type="ECO:0000256" key="3">
    <source>
        <dbReference type="ARBA" id="ARBA00022553"/>
    </source>
</evidence>
<proteinExistence type="predicted"/>
<feature type="transmembrane region" description="Helical" evidence="6">
    <location>
        <begin position="99"/>
        <end position="119"/>
    </location>
</feature>
<protein>
    <recommendedName>
        <fullName evidence="2">histidine kinase</fullName>
        <ecNumber evidence="2">2.7.13.3</ecNumber>
    </recommendedName>
</protein>
<accession>A0ABW8TCU8</accession>
<comment type="caution">
    <text evidence="8">The sequence shown here is derived from an EMBL/GenBank/DDBJ whole genome shotgun (WGS) entry which is preliminary data.</text>
</comment>
<dbReference type="PROSITE" id="PS50109">
    <property type="entry name" value="HIS_KIN"/>
    <property type="match status" value="1"/>
</dbReference>
<dbReference type="PRINTS" id="PR00344">
    <property type="entry name" value="BCTRLSENSOR"/>
</dbReference>
<keyword evidence="4 8" id="KW-0808">Transferase</keyword>
<feature type="domain" description="Histidine kinase" evidence="7">
    <location>
        <begin position="208"/>
        <end position="318"/>
    </location>
</feature>
<keyword evidence="5" id="KW-0902">Two-component regulatory system</keyword>
<keyword evidence="6" id="KW-0472">Membrane</keyword>
<evidence type="ECO:0000259" key="7">
    <source>
        <dbReference type="PROSITE" id="PS50109"/>
    </source>
</evidence>
<dbReference type="InterPro" id="IPR005467">
    <property type="entry name" value="His_kinase_dom"/>
</dbReference>
<reference evidence="8 9" key="1">
    <citation type="submission" date="2024-11" db="EMBL/GenBank/DDBJ databases">
        <authorList>
            <person name="Heng Y.C."/>
            <person name="Lim A.C.H."/>
            <person name="Lee J.K.Y."/>
            <person name="Kittelmann S."/>
        </authorList>
    </citation>
    <scope>NUCLEOTIDE SEQUENCE [LARGE SCALE GENOMIC DNA]</scope>
    <source>
        <strain evidence="8 9">WILCCON 0114</strain>
    </source>
</reference>
<dbReference type="GO" id="GO:0016301">
    <property type="term" value="F:kinase activity"/>
    <property type="evidence" value="ECO:0007669"/>
    <property type="project" value="UniProtKB-KW"/>
</dbReference>
<evidence type="ECO:0000313" key="9">
    <source>
        <dbReference type="Proteomes" id="UP001623592"/>
    </source>
</evidence>
<keyword evidence="6" id="KW-1133">Transmembrane helix</keyword>
<dbReference type="RefSeq" id="WP_406786998.1">
    <property type="nucleotide sequence ID" value="NZ_JBJIAA010000005.1"/>
</dbReference>
<dbReference type="Gene3D" id="3.30.565.10">
    <property type="entry name" value="Histidine kinase-like ATPase, C-terminal domain"/>
    <property type="match status" value="1"/>
</dbReference>
<dbReference type="Proteomes" id="UP001623592">
    <property type="component" value="Unassembled WGS sequence"/>
</dbReference>
<dbReference type="PANTHER" id="PTHR43547">
    <property type="entry name" value="TWO-COMPONENT HISTIDINE KINASE"/>
    <property type="match status" value="1"/>
</dbReference>
<evidence type="ECO:0000256" key="2">
    <source>
        <dbReference type="ARBA" id="ARBA00012438"/>
    </source>
</evidence>
<feature type="transmembrane region" description="Helical" evidence="6">
    <location>
        <begin position="26"/>
        <end position="48"/>
    </location>
</feature>
<organism evidence="8 9">
    <name type="scientific">Clostridium neuense</name>
    <dbReference type="NCBI Taxonomy" id="1728934"/>
    <lineage>
        <taxon>Bacteria</taxon>
        <taxon>Bacillati</taxon>
        <taxon>Bacillota</taxon>
        <taxon>Clostridia</taxon>
        <taxon>Eubacteriales</taxon>
        <taxon>Clostridiaceae</taxon>
        <taxon>Clostridium</taxon>
    </lineage>
</organism>
<dbReference type="InterPro" id="IPR036890">
    <property type="entry name" value="HATPase_C_sf"/>
</dbReference>
<dbReference type="InterPro" id="IPR003594">
    <property type="entry name" value="HATPase_dom"/>
</dbReference>
<dbReference type="EC" id="2.7.13.3" evidence="2"/>
<dbReference type="SMART" id="SM00387">
    <property type="entry name" value="HATPase_c"/>
    <property type="match status" value="1"/>
</dbReference>
<evidence type="ECO:0000256" key="1">
    <source>
        <dbReference type="ARBA" id="ARBA00000085"/>
    </source>
</evidence>
<keyword evidence="3" id="KW-0597">Phosphoprotein</keyword>
<comment type="catalytic activity">
    <reaction evidence="1">
        <text>ATP + protein L-histidine = ADP + protein N-phospho-L-histidine.</text>
        <dbReference type="EC" id="2.7.13.3"/>
    </reaction>
</comment>
<dbReference type="InterPro" id="IPR004358">
    <property type="entry name" value="Sig_transdc_His_kin-like_C"/>
</dbReference>
<keyword evidence="6" id="KW-0812">Transmembrane</keyword>
<dbReference type="Pfam" id="PF02518">
    <property type="entry name" value="HATPase_c"/>
    <property type="match status" value="1"/>
</dbReference>
<keyword evidence="4 8" id="KW-0418">Kinase</keyword>
<dbReference type="CDD" id="cd00075">
    <property type="entry name" value="HATPase"/>
    <property type="match status" value="1"/>
</dbReference>
<name>A0ABW8TCU8_9CLOT</name>
<keyword evidence="9" id="KW-1185">Reference proteome</keyword>
<sequence>MASIFINAMLRDNFKVYGVRVNIFEVLPIIITVAFVIILMLSSIYGVIRRTKNISPVEVFKIGMPVNNKKGTTLKVIETKFTPISQALRKIFYYKKLSIILFSVLFVCSYVVAFSVINYNDLSKLSEKTSFWFGLDNVQYRIRIKDTKKTPDILEWIKKNDKIKNYVDASFQYGKIGVAKNEIDLELKNKNIKFIWDKNIPEGIINIDEIRIYQAVFNLISNSMKYSNGNLTINFKSYIENRYLFIYIQDNGVGISLEDMPYIFNKFYRGDKSRNSRIQGSGLGLSTCKYIVEKHGGEIYCKSLRDSGSTFYFTIPIA</sequence>
<evidence type="ECO:0000256" key="5">
    <source>
        <dbReference type="ARBA" id="ARBA00023012"/>
    </source>
</evidence>
<evidence type="ECO:0000256" key="4">
    <source>
        <dbReference type="ARBA" id="ARBA00022777"/>
    </source>
</evidence>
<dbReference type="PANTHER" id="PTHR43547:SF2">
    <property type="entry name" value="HYBRID SIGNAL TRANSDUCTION HISTIDINE KINASE C"/>
    <property type="match status" value="1"/>
</dbReference>
<gene>
    <name evidence="8" type="ORF">ACJDT4_07870</name>
</gene>
<dbReference type="SUPFAM" id="SSF55874">
    <property type="entry name" value="ATPase domain of HSP90 chaperone/DNA topoisomerase II/histidine kinase"/>
    <property type="match status" value="1"/>
</dbReference>
<evidence type="ECO:0000313" key="8">
    <source>
        <dbReference type="EMBL" id="MFL0250339.1"/>
    </source>
</evidence>